<dbReference type="PANTHER" id="PTHR34139:SF1">
    <property type="entry name" value="RNASE MJ1380-RELATED"/>
    <property type="match status" value="1"/>
</dbReference>
<evidence type="ECO:0000313" key="7">
    <source>
        <dbReference type="Proteomes" id="UP000050326"/>
    </source>
</evidence>
<organism evidence="6 7">
    <name type="scientific">Oxobacter pfennigii</name>
    <dbReference type="NCBI Taxonomy" id="36849"/>
    <lineage>
        <taxon>Bacteria</taxon>
        <taxon>Bacillati</taxon>
        <taxon>Bacillota</taxon>
        <taxon>Clostridia</taxon>
        <taxon>Eubacteriales</taxon>
        <taxon>Clostridiaceae</taxon>
        <taxon>Oxobacter</taxon>
    </lineage>
</organism>
<accession>A0A0P8WB62</accession>
<name>A0A0P8WB62_9CLOT</name>
<proteinExistence type="predicted"/>
<keyword evidence="3" id="KW-0540">Nuclease</keyword>
<dbReference type="InterPro" id="IPR051813">
    <property type="entry name" value="HepT_RNase_toxin"/>
</dbReference>
<dbReference type="RefSeq" id="WP_054874384.1">
    <property type="nucleotide sequence ID" value="NZ_LKET01000027.1"/>
</dbReference>
<protein>
    <recommendedName>
        <fullName evidence="8">Nucleotidyltransferase substrate binding protein like protein</fullName>
    </recommendedName>
</protein>
<dbReference type="STRING" id="36849.OXPF_12960"/>
<evidence type="ECO:0000256" key="3">
    <source>
        <dbReference type="ARBA" id="ARBA00022722"/>
    </source>
</evidence>
<evidence type="ECO:0000256" key="1">
    <source>
        <dbReference type="ARBA" id="ARBA00022553"/>
    </source>
</evidence>
<dbReference type="GO" id="GO:0110001">
    <property type="term" value="C:toxin-antitoxin complex"/>
    <property type="evidence" value="ECO:0007669"/>
    <property type="project" value="InterPro"/>
</dbReference>
<evidence type="ECO:0000256" key="5">
    <source>
        <dbReference type="ARBA" id="ARBA00022801"/>
    </source>
</evidence>
<keyword evidence="7" id="KW-1185">Reference proteome</keyword>
<dbReference type="GO" id="GO:0004540">
    <property type="term" value="F:RNA nuclease activity"/>
    <property type="evidence" value="ECO:0007669"/>
    <property type="project" value="InterPro"/>
</dbReference>
<evidence type="ECO:0008006" key="8">
    <source>
        <dbReference type="Google" id="ProtNLM"/>
    </source>
</evidence>
<keyword evidence="1" id="KW-0597">Phosphoprotein</keyword>
<evidence type="ECO:0000256" key="4">
    <source>
        <dbReference type="ARBA" id="ARBA00022741"/>
    </source>
</evidence>
<dbReference type="InterPro" id="IPR008201">
    <property type="entry name" value="HepT-like"/>
</dbReference>
<dbReference type="GO" id="GO:0000166">
    <property type="term" value="F:nucleotide binding"/>
    <property type="evidence" value="ECO:0007669"/>
    <property type="project" value="UniProtKB-KW"/>
</dbReference>
<dbReference type="Proteomes" id="UP000050326">
    <property type="component" value="Unassembled WGS sequence"/>
</dbReference>
<sequence>MNNRDFQIISKIFKEIEVVEDLIVGFNLEKFSSDERTKRAVCMTIINIGELTKSLTEDFKDAYNNIPWKSIAGMRDITAHKYQTLKVGDVWVTILNDIPKLKVQLNEILKDVLD</sequence>
<keyword evidence="2" id="KW-1277">Toxin-antitoxin system</keyword>
<keyword evidence="4" id="KW-0547">Nucleotide-binding</keyword>
<gene>
    <name evidence="6" type="ORF">OXPF_12960</name>
</gene>
<reference evidence="6 7" key="1">
    <citation type="submission" date="2015-09" db="EMBL/GenBank/DDBJ databases">
        <title>Genome sequence of Oxobacter pfennigii DSM 3222.</title>
        <authorList>
            <person name="Poehlein A."/>
            <person name="Bengelsdorf F.R."/>
            <person name="Schiel-Bengelsdorf B."/>
            <person name="Duerre P."/>
            <person name="Daniel R."/>
        </authorList>
    </citation>
    <scope>NUCLEOTIDE SEQUENCE [LARGE SCALE GENOMIC DNA]</scope>
    <source>
        <strain evidence="6 7">DSM 3222</strain>
    </source>
</reference>
<dbReference type="AlphaFoldDB" id="A0A0P8WB62"/>
<keyword evidence="5" id="KW-0378">Hydrolase</keyword>
<dbReference type="EMBL" id="LKET01000027">
    <property type="protein sequence ID" value="KPU45169.1"/>
    <property type="molecule type" value="Genomic_DNA"/>
</dbReference>
<dbReference type="Pfam" id="PF01934">
    <property type="entry name" value="HepT-like"/>
    <property type="match status" value="1"/>
</dbReference>
<dbReference type="PANTHER" id="PTHR34139">
    <property type="entry name" value="UPF0331 PROTEIN MJ0127"/>
    <property type="match status" value="1"/>
</dbReference>
<evidence type="ECO:0000313" key="6">
    <source>
        <dbReference type="EMBL" id="KPU45169.1"/>
    </source>
</evidence>
<comment type="caution">
    <text evidence="6">The sequence shown here is derived from an EMBL/GenBank/DDBJ whole genome shotgun (WGS) entry which is preliminary data.</text>
</comment>
<evidence type="ECO:0000256" key="2">
    <source>
        <dbReference type="ARBA" id="ARBA00022649"/>
    </source>
</evidence>
<dbReference type="OrthoDB" id="9810538at2"/>
<dbReference type="GO" id="GO:0016787">
    <property type="term" value="F:hydrolase activity"/>
    <property type="evidence" value="ECO:0007669"/>
    <property type="project" value="UniProtKB-KW"/>
</dbReference>